<name>A0A2A9M1W2_BESBE</name>
<reference evidence="2 3" key="1">
    <citation type="submission" date="2017-09" db="EMBL/GenBank/DDBJ databases">
        <title>Genome sequencing of Besnoitia besnoiti strain Bb-Ger1.</title>
        <authorList>
            <person name="Schares G."/>
            <person name="Venepally P."/>
            <person name="Lorenzi H.A."/>
        </authorList>
    </citation>
    <scope>NUCLEOTIDE SEQUENCE [LARGE SCALE GENOMIC DNA]</scope>
    <source>
        <strain evidence="2 3">Bb-Ger1</strain>
    </source>
</reference>
<protein>
    <submittedName>
        <fullName evidence="2">Uncharacterized protein</fullName>
    </submittedName>
</protein>
<gene>
    <name evidence="2" type="ORF">BESB_019160</name>
</gene>
<evidence type="ECO:0000313" key="2">
    <source>
        <dbReference type="EMBL" id="PFH31975.1"/>
    </source>
</evidence>
<feature type="compositionally biased region" description="Low complexity" evidence="1">
    <location>
        <begin position="139"/>
        <end position="149"/>
    </location>
</feature>
<feature type="compositionally biased region" description="Basic and acidic residues" evidence="1">
    <location>
        <begin position="153"/>
        <end position="192"/>
    </location>
</feature>
<dbReference type="EMBL" id="NWUJ01000012">
    <property type="protein sequence ID" value="PFH31975.1"/>
    <property type="molecule type" value="Genomic_DNA"/>
</dbReference>
<evidence type="ECO:0000256" key="1">
    <source>
        <dbReference type="SAM" id="MobiDB-lite"/>
    </source>
</evidence>
<dbReference type="VEuPathDB" id="ToxoDB:BESB_019160"/>
<dbReference type="Gene3D" id="2.60.40.10">
    <property type="entry name" value="Immunoglobulins"/>
    <property type="match status" value="1"/>
</dbReference>
<evidence type="ECO:0000313" key="3">
    <source>
        <dbReference type="Proteomes" id="UP000224006"/>
    </source>
</evidence>
<dbReference type="GeneID" id="40306977"/>
<feature type="region of interest" description="Disordered" evidence="1">
    <location>
        <begin position="75"/>
        <end position="310"/>
    </location>
</feature>
<dbReference type="InterPro" id="IPR013783">
    <property type="entry name" value="Ig-like_fold"/>
</dbReference>
<dbReference type="KEGG" id="bbes:BESB_019160"/>
<keyword evidence="3" id="KW-1185">Reference proteome</keyword>
<feature type="compositionally biased region" description="Pro residues" evidence="1">
    <location>
        <begin position="86"/>
        <end position="99"/>
    </location>
</feature>
<sequence length="381" mass="41032">MSTLRRGASRTGMPPPTSVFTQFRRGSPDGRYAHPRRMQKTVTATSADDNFGWTEQSLFDVFLVLTKVHVTSEELEYRDRQHGVADPPPSTIVPQPRPKLPVVWPLPKATAPPHPSKINVDNTGPRRPIEEDGLDPTDRSVSSSLPSSARRGRTGEPGDGSRRGGSKHSDRSDRSLRSDHTDASNKNKDGSKAGRSQKGNGGTDKLGDNKGDQSHRSDVSDKTDKSEHVAKKDEADMRKTADSADKTKDAEKKNPIGSPDAQGRPKVPRAKERDGAAGHKRSKPQKYKVSCKVGRSKAQNIPLKNNGDAEKTFSVSVSDPAAATAKSPLVTVPPGEEVKVPVKVLPAEAPGGKTVTVTFSDGSGDTRQAQLDITYVMAEAE</sequence>
<feature type="region of interest" description="Disordered" evidence="1">
    <location>
        <begin position="1"/>
        <end position="39"/>
    </location>
</feature>
<dbReference type="RefSeq" id="XP_029215984.1">
    <property type="nucleotide sequence ID" value="XM_029360625.1"/>
</dbReference>
<organism evidence="2 3">
    <name type="scientific">Besnoitia besnoiti</name>
    <name type="common">Apicomplexan protozoan</name>
    <dbReference type="NCBI Taxonomy" id="94643"/>
    <lineage>
        <taxon>Eukaryota</taxon>
        <taxon>Sar</taxon>
        <taxon>Alveolata</taxon>
        <taxon>Apicomplexa</taxon>
        <taxon>Conoidasida</taxon>
        <taxon>Coccidia</taxon>
        <taxon>Eucoccidiorida</taxon>
        <taxon>Eimeriorina</taxon>
        <taxon>Sarcocystidae</taxon>
        <taxon>Besnoitia</taxon>
    </lineage>
</organism>
<comment type="caution">
    <text evidence="2">The sequence shown here is derived from an EMBL/GenBank/DDBJ whole genome shotgun (WGS) entry which is preliminary data.</text>
</comment>
<proteinExistence type="predicted"/>
<dbReference type="Proteomes" id="UP000224006">
    <property type="component" value="Chromosome XI"/>
</dbReference>
<feature type="compositionally biased region" description="Basic and acidic residues" evidence="1">
    <location>
        <begin position="205"/>
        <end position="254"/>
    </location>
</feature>
<accession>A0A2A9M1W2</accession>
<dbReference type="OrthoDB" id="10672947at2759"/>
<dbReference type="AlphaFoldDB" id="A0A2A9M1W2"/>